<organism evidence="4 5">
    <name type="scientific">Pyxidicoccus fallax</name>
    <dbReference type="NCBI Taxonomy" id="394095"/>
    <lineage>
        <taxon>Bacteria</taxon>
        <taxon>Pseudomonadati</taxon>
        <taxon>Myxococcota</taxon>
        <taxon>Myxococcia</taxon>
        <taxon>Myxococcales</taxon>
        <taxon>Cystobacterineae</taxon>
        <taxon>Myxococcaceae</taxon>
        <taxon>Pyxidicoccus</taxon>
    </lineage>
</organism>
<comment type="caution">
    <text evidence="4">The sequence shown here is derived from an EMBL/GenBank/DDBJ whole genome shotgun (WGS) entry which is preliminary data.</text>
</comment>
<keyword evidence="5" id="KW-1185">Reference proteome</keyword>
<dbReference type="InterPro" id="IPR029030">
    <property type="entry name" value="Caspase-like_dom_sf"/>
</dbReference>
<proteinExistence type="predicted"/>
<gene>
    <name evidence="4" type="ORF">HG543_11295</name>
</gene>
<feature type="chain" id="PRO_5032484305" description="Peptidase C14 caspase domain-containing protein" evidence="2">
    <location>
        <begin position="23"/>
        <end position="628"/>
    </location>
</feature>
<feature type="region of interest" description="Disordered" evidence="1">
    <location>
        <begin position="434"/>
        <end position="480"/>
    </location>
</feature>
<dbReference type="GO" id="GO:0006508">
    <property type="term" value="P:proteolysis"/>
    <property type="evidence" value="ECO:0007669"/>
    <property type="project" value="InterPro"/>
</dbReference>
<dbReference type="EMBL" id="JABBJJ010000039">
    <property type="protein sequence ID" value="NMO15434.1"/>
    <property type="molecule type" value="Genomic_DNA"/>
</dbReference>
<dbReference type="GO" id="GO:0004197">
    <property type="term" value="F:cysteine-type endopeptidase activity"/>
    <property type="evidence" value="ECO:0007669"/>
    <property type="project" value="InterPro"/>
</dbReference>
<name>A0A848LA93_9BACT</name>
<dbReference type="RefSeq" id="WP_169344727.1">
    <property type="nucleotide sequence ID" value="NZ_JABBJJ010000039.1"/>
</dbReference>
<reference evidence="4 5" key="1">
    <citation type="submission" date="2020-04" db="EMBL/GenBank/DDBJ databases">
        <title>Draft genome of Pyxidicoccus fallax type strain.</title>
        <authorList>
            <person name="Whitworth D.E."/>
        </authorList>
    </citation>
    <scope>NUCLEOTIDE SEQUENCE [LARGE SCALE GENOMIC DNA]</scope>
    <source>
        <strain evidence="4 5">DSM 14698</strain>
    </source>
</reference>
<evidence type="ECO:0000256" key="1">
    <source>
        <dbReference type="SAM" id="MobiDB-lite"/>
    </source>
</evidence>
<dbReference type="SUPFAM" id="SSF52129">
    <property type="entry name" value="Caspase-like"/>
    <property type="match status" value="1"/>
</dbReference>
<evidence type="ECO:0000256" key="2">
    <source>
        <dbReference type="SAM" id="SignalP"/>
    </source>
</evidence>
<sequence length="628" mass="65067">MTTSARCLLLVAALVAALPAQAEIRRLAILVGHNVGGGARPPLRYAEADAAKLASVLSELGDVASRDIVMLQGQDLPTVRAALADVARRVAALRATPNTRVVLLFYFSGHSDGVALELGTERLPYAALREWLDSTKADVRLAIVDSCRSGALLRIKGGRPGPSFELRLTDELHSSGHALLTSSAEDELALESREVGGSLFTHHLVSGLRGAADSSGDGLVTLGEAYQYAYAHTVSATADVLLGGQHPAYDYRLSGKGELVLTQLPSPGTALELPSDFERALLLRPERGQVMAELGPGAVPRLAVPPGEYELRAWRAGRQHRGFLRAPAGQVKRVRWEDLAPVAASASAASTKGLVEETSASQPARSVGPGFAESGDARPPTAPSVPASSTSASLAGFSPSGSPGDTVHGEAEAPASKSPSMRTGLAVLDEVEALTSAPRSSSSPTGLSSVLGEEQPPAPVPHSSSAPMGISMHSEARPPARPTLAVRGGVRQSVAKGMGALQALRLELSGLPLERLVLSVELGRGARPVGREAAGAMALGYRWALRRGPLEASASAEAGVQFIRQSTNRGVAWALAPGLGPAATLSWDVTPRVAVQLGAHAPCAFLKQDGQLSLRLLPGAGLGMRLGL</sequence>
<accession>A0A848LA93</accession>
<feature type="domain" description="Peptidase C14 caspase" evidence="3">
    <location>
        <begin position="25"/>
        <end position="213"/>
    </location>
</feature>
<evidence type="ECO:0000313" key="4">
    <source>
        <dbReference type="EMBL" id="NMO15434.1"/>
    </source>
</evidence>
<protein>
    <recommendedName>
        <fullName evidence="3">Peptidase C14 caspase domain-containing protein</fullName>
    </recommendedName>
</protein>
<evidence type="ECO:0000259" key="3">
    <source>
        <dbReference type="Pfam" id="PF00656"/>
    </source>
</evidence>
<feature type="compositionally biased region" description="Low complexity" evidence="1">
    <location>
        <begin position="384"/>
        <end position="395"/>
    </location>
</feature>
<dbReference type="Pfam" id="PF00656">
    <property type="entry name" value="Peptidase_C14"/>
    <property type="match status" value="1"/>
</dbReference>
<feature type="signal peptide" evidence="2">
    <location>
        <begin position="1"/>
        <end position="22"/>
    </location>
</feature>
<keyword evidence="2" id="KW-0732">Signal</keyword>
<feature type="compositionally biased region" description="Low complexity" evidence="1">
    <location>
        <begin position="434"/>
        <end position="449"/>
    </location>
</feature>
<feature type="region of interest" description="Disordered" evidence="1">
    <location>
        <begin position="346"/>
        <end position="421"/>
    </location>
</feature>
<dbReference type="Gene3D" id="3.40.50.1460">
    <property type="match status" value="1"/>
</dbReference>
<dbReference type="AlphaFoldDB" id="A0A848LA93"/>
<dbReference type="Proteomes" id="UP000518300">
    <property type="component" value="Unassembled WGS sequence"/>
</dbReference>
<evidence type="ECO:0000313" key="5">
    <source>
        <dbReference type="Proteomes" id="UP000518300"/>
    </source>
</evidence>
<dbReference type="InterPro" id="IPR011600">
    <property type="entry name" value="Pept_C14_caspase"/>
</dbReference>